<organism evidence="9 10">
    <name type="scientific">Stagnimonas aquatica</name>
    <dbReference type="NCBI Taxonomy" id="2689987"/>
    <lineage>
        <taxon>Bacteria</taxon>
        <taxon>Pseudomonadati</taxon>
        <taxon>Pseudomonadota</taxon>
        <taxon>Gammaproteobacteria</taxon>
        <taxon>Nevskiales</taxon>
        <taxon>Nevskiaceae</taxon>
        <taxon>Stagnimonas</taxon>
    </lineage>
</organism>
<dbReference type="InParanoid" id="A0A3N0VLM2"/>
<dbReference type="Pfam" id="PF05420">
    <property type="entry name" value="BCSC_C"/>
    <property type="match status" value="1"/>
</dbReference>
<dbReference type="RefSeq" id="WP_123210518.1">
    <property type="nucleotide sequence ID" value="NZ_RJVO01000001.1"/>
</dbReference>
<feature type="signal peptide" evidence="7">
    <location>
        <begin position="1"/>
        <end position="25"/>
    </location>
</feature>
<dbReference type="Pfam" id="PF14559">
    <property type="entry name" value="TPR_19"/>
    <property type="match status" value="1"/>
</dbReference>
<gene>
    <name evidence="9" type="ORF">ED208_03835</name>
</gene>
<keyword evidence="4" id="KW-0677">Repeat</keyword>
<feature type="chain" id="PRO_5018293896" description="Cellulose synthase operon C C-terminal domain-containing protein" evidence="7">
    <location>
        <begin position="26"/>
        <end position="1033"/>
    </location>
</feature>
<accession>A0A3N0VLM2</accession>
<evidence type="ECO:0000256" key="3">
    <source>
        <dbReference type="ARBA" id="ARBA00022729"/>
    </source>
</evidence>
<dbReference type="Gene3D" id="1.25.40.10">
    <property type="entry name" value="Tetratricopeptide repeat domain"/>
    <property type="match status" value="2"/>
</dbReference>
<dbReference type="PRINTS" id="PR01441">
    <property type="entry name" value="CELLSNTHASEC"/>
</dbReference>
<evidence type="ECO:0000256" key="5">
    <source>
        <dbReference type="ARBA" id="ARBA00022803"/>
    </source>
</evidence>
<reference evidence="9 10" key="1">
    <citation type="submission" date="2018-10" db="EMBL/GenBank/DDBJ databases">
        <authorList>
            <person name="Chen W.-M."/>
        </authorList>
    </citation>
    <scope>NUCLEOTIDE SEQUENCE [LARGE SCALE GENOMIC DNA]</scope>
    <source>
        <strain evidence="9 10">THS-13</strain>
    </source>
</reference>
<dbReference type="AlphaFoldDB" id="A0A3N0VLM2"/>
<dbReference type="SMART" id="SM00028">
    <property type="entry name" value="TPR"/>
    <property type="match status" value="4"/>
</dbReference>
<evidence type="ECO:0000313" key="9">
    <source>
        <dbReference type="EMBL" id="ROH93663.1"/>
    </source>
</evidence>
<dbReference type="InterPro" id="IPR011990">
    <property type="entry name" value="TPR-like_helical_dom_sf"/>
</dbReference>
<keyword evidence="3 7" id="KW-0732">Signal</keyword>
<dbReference type="EMBL" id="RJVO01000001">
    <property type="protein sequence ID" value="ROH93663.1"/>
    <property type="molecule type" value="Genomic_DNA"/>
</dbReference>
<evidence type="ECO:0000259" key="8">
    <source>
        <dbReference type="Pfam" id="PF05420"/>
    </source>
</evidence>
<protein>
    <recommendedName>
        <fullName evidence="8">Cellulose synthase operon C C-terminal domain-containing protein</fullName>
    </recommendedName>
</protein>
<keyword evidence="5" id="KW-0802">TPR repeat</keyword>
<proteinExistence type="predicted"/>
<evidence type="ECO:0000313" key="10">
    <source>
        <dbReference type="Proteomes" id="UP000282106"/>
    </source>
</evidence>
<feature type="domain" description="Cellulose synthase operon C C-terminal" evidence="8">
    <location>
        <begin position="675"/>
        <end position="1012"/>
    </location>
</feature>
<dbReference type="Proteomes" id="UP000282106">
    <property type="component" value="Unassembled WGS sequence"/>
</dbReference>
<name>A0A3N0VLM2_9GAMM</name>
<evidence type="ECO:0000256" key="4">
    <source>
        <dbReference type="ARBA" id="ARBA00022737"/>
    </source>
</evidence>
<dbReference type="SUPFAM" id="SSF48452">
    <property type="entry name" value="TPR-like"/>
    <property type="match status" value="2"/>
</dbReference>
<dbReference type="InterPro" id="IPR003921">
    <property type="entry name" value="Cell_synth_C"/>
</dbReference>
<dbReference type="UniPathway" id="UPA00694"/>
<dbReference type="InterPro" id="IPR008410">
    <property type="entry name" value="BCSC_C"/>
</dbReference>
<dbReference type="GO" id="GO:0006011">
    <property type="term" value="P:UDP-alpha-D-glucose metabolic process"/>
    <property type="evidence" value="ECO:0007669"/>
    <property type="project" value="InterPro"/>
</dbReference>
<comment type="function">
    <text evidence="1">Required for maximal bacterial cellulose synthesis.</text>
</comment>
<sequence>MRRPGWPAALGLVLGLASASPGVLAAADVAVGELLTSARAWQAHGRTDLARAALNKLLVAVPDQPEGLLQLGLLELEANQTEAAGKALRKLRASHPDDRRVRELEDAQRIATQDRLRMANVRRLLQSGEIDAAMQGMRELFPDGPPGGLLGIEYYRALARVDGRRDEGLAGLLRLARENPGEPEFEIAIARHYLGRAATRADGLARLEAISARPDVSQRRVLDLWRDGLSEQPGSAADQKMLTRYLRLAPDDQQMLALQARWQGRTPALAALEAAPEPAVAPVKPPPAAIRPPPPAAAAAPILASAAAPAPAPLPPEPAPAPVVAAESGGLAQRLGAPDETPRAAPVTAPTPLDLQWAAQLREPPPPPDTRAERIEAWQTEARAAQARGDLAGARKAAEQALALAPEDPWLRYRLARLELSAGDTDAARARMAEGLRLAPGADMDYAQALLLAGVDPRAAQAALARIPANERSEGVLRLQSRLQMRPLLAAGQSLLLAGDRPSGEALLEGATALAGEDPRLQAEVAQAWIAAGQPERGRESMRAYLETRGETPELLLAWGGVLDAAAEEQAPGAEAELDALLARLRAEPLSDADFAEERAELIARRARRQAQVQQAGGDSAAAFATLDSALREAPRQPALLSAREALLDDTRPQRESSLMLALDLLDKPGDAGISRYRSQQIPLRYQGPLGAGRLEAQLDAVSLDAGRLPAAFEAAAPYGQLQAVGPSASGYAGVAQSVEGWAPSLGYRQGPWSVDVGSTPLGFPVEDLVGGLRYGGDWGEFDYAIEAHRRPLTSSLLAYAGARDPLSGEVWGGVRDNGLGLRLARYERRWSGFISSGYSLLRGEQVADNRQWNLRLGGDWELLDRDDQRLYIGLTLSHQRYAENLRYYSFGQGGYYSPQRRNALSLPLDWRGRHRAWSWQVQAVAALTRTREDDSLFFPTRPDLQAAAATRLAASGDSAVYEGGDGGGFGYSLMAALEYRLSPHWTLGGRADLDRSEFYEPLQVNLYLRRWLDGAPEGPLVPPQPLRPNSER</sequence>
<comment type="pathway">
    <text evidence="2">Glycan metabolism; bacterial cellulose biosynthesis.</text>
</comment>
<dbReference type="GO" id="GO:0030244">
    <property type="term" value="P:cellulose biosynthetic process"/>
    <property type="evidence" value="ECO:0007669"/>
    <property type="project" value="UniProtKB-KW"/>
</dbReference>
<evidence type="ECO:0000256" key="6">
    <source>
        <dbReference type="ARBA" id="ARBA00022916"/>
    </source>
</evidence>
<keyword evidence="10" id="KW-1185">Reference proteome</keyword>
<dbReference type="InterPro" id="IPR019734">
    <property type="entry name" value="TPR_rpt"/>
</dbReference>
<dbReference type="GO" id="GO:0019867">
    <property type="term" value="C:outer membrane"/>
    <property type="evidence" value="ECO:0007669"/>
    <property type="project" value="InterPro"/>
</dbReference>
<evidence type="ECO:0000256" key="1">
    <source>
        <dbReference type="ARBA" id="ARBA00003476"/>
    </source>
</evidence>
<comment type="caution">
    <text evidence="9">The sequence shown here is derived from an EMBL/GenBank/DDBJ whole genome shotgun (WGS) entry which is preliminary data.</text>
</comment>
<keyword evidence="6" id="KW-0135">Cellulose biosynthesis</keyword>
<evidence type="ECO:0000256" key="2">
    <source>
        <dbReference type="ARBA" id="ARBA00005186"/>
    </source>
</evidence>
<evidence type="ECO:0000256" key="7">
    <source>
        <dbReference type="SAM" id="SignalP"/>
    </source>
</evidence>